<keyword evidence="9" id="KW-0067">ATP-binding</keyword>
<dbReference type="PRINTS" id="PR01099">
    <property type="entry name" value="HYETHTZKNASE"/>
</dbReference>
<keyword evidence="5" id="KW-0808">Transferase</keyword>
<dbReference type="EMBL" id="BQXS01007463">
    <property type="protein sequence ID" value="GKT27811.1"/>
    <property type="molecule type" value="Genomic_DNA"/>
</dbReference>
<evidence type="ECO:0000256" key="11">
    <source>
        <dbReference type="ARBA" id="ARBA00022977"/>
    </source>
</evidence>
<keyword evidence="11" id="KW-0784">Thiamine biosynthesis</keyword>
<evidence type="ECO:0000256" key="7">
    <source>
        <dbReference type="ARBA" id="ARBA00022741"/>
    </source>
</evidence>
<comment type="catalytic activity">
    <reaction evidence="1">
        <text>5-(2-hydroxyethyl)-4-methylthiazole + ATP = 4-methyl-5-(2-phosphooxyethyl)-thiazole + ADP + H(+)</text>
        <dbReference type="Rhea" id="RHEA:24212"/>
        <dbReference type="ChEBI" id="CHEBI:15378"/>
        <dbReference type="ChEBI" id="CHEBI:17957"/>
        <dbReference type="ChEBI" id="CHEBI:30616"/>
        <dbReference type="ChEBI" id="CHEBI:58296"/>
        <dbReference type="ChEBI" id="CHEBI:456216"/>
        <dbReference type="EC" id="2.7.1.50"/>
    </reaction>
</comment>
<keyword evidence="8 12" id="KW-0418">Kinase</keyword>
<comment type="cofactor">
    <cofactor evidence="2">
        <name>Mg(2+)</name>
        <dbReference type="ChEBI" id="CHEBI:18420"/>
    </cofactor>
</comment>
<reference evidence="12" key="1">
    <citation type="submission" date="2022-03" db="EMBL/GenBank/DDBJ databases">
        <title>Draft genome sequence of Aduncisulcus paluster, a free-living microaerophilic Fornicata.</title>
        <authorList>
            <person name="Yuyama I."/>
            <person name="Kume K."/>
            <person name="Tamura T."/>
            <person name="Inagaki Y."/>
            <person name="Hashimoto T."/>
        </authorList>
    </citation>
    <scope>NUCLEOTIDE SEQUENCE</scope>
    <source>
        <strain evidence="12">NY0171</strain>
    </source>
</reference>
<protein>
    <recommendedName>
        <fullName evidence="4">hydroxyethylthiazole kinase</fullName>
        <ecNumber evidence="4">2.7.1.50</ecNumber>
    </recommendedName>
</protein>
<dbReference type="Pfam" id="PF02110">
    <property type="entry name" value="HK"/>
    <property type="match status" value="1"/>
</dbReference>
<dbReference type="InterPro" id="IPR000417">
    <property type="entry name" value="Hyethyz_kinase"/>
</dbReference>
<proteinExistence type="predicted"/>
<dbReference type="EC" id="2.7.1.50" evidence="4"/>
<evidence type="ECO:0000313" key="13">
    <source>
        <dbReference type="Proteomes" id="UP001057375"/>
    </source>
</evidence>
<keyword evidence="6" id="KW-0479">Metal-binding</keyword>
<comment type="pathway">
    <text evidence="3">Cofactor biosynthesis; thiamine diphosphate biosynthesis; 4-methyl-5-(2-phosphoethyl)-thiazole from 5-(2-hydroxyethyl)-4-methylthiazole: step 1/1.</text>
</comment>
<evidence type="ECO:0000256" key="4">
    <source>
        <dbReference type="ARBA" id="ARBA00012129"/>
    </source>
</evidence>
<evidence type="ECO:0000256" key="1">
    <source>
        <dbReference type="ARBA" id="ARBA00001771"/>
    </source>
</evidence>
<evidence type="ECO:0000256" key="8">
    <source>
        <dbReference type="ARBA" id="ARBA00022777"/>
    </source>
</evidence>
<name>A0ABQ5KA98_9EUKA</name>
<feature type="non-terminal residue" evidence="12">
    <location>
        <position position="119"/>
    </location>
</feature>
<keyword evidence="7" id="KW-0547">Nucleotide-binding</keyword>
<evidence type="ECO:0000256" key="2">
    <source>
        <dbReference type="ARBA" id="ARBA00001946"/>
    </source>
</evidence>
<dbReference type="Gene3D" id="3.40.1190.20">
    <property type="match status" value="1"/>
</dbReference>
<evidence type="ECO:0000256" key="9">
    <source>
        <dbReference type="ARBA" id="ARBA00022840"/>
    </source>
</evidence>
<keyword evidence="10" id="KW-0460">Magnesium</keyword>
<sequence length="119" mass="12251">MLIAGKAAKAASKPVVFDPVGVGASSFRTQACTKILQEVSPTIIRGNPSEIMAMAGADGQTKGVDSMHGTRTAEEAAKYLAEHFGCVVAVSGELDMVVSAAETVWLRGGSPLMPKVTGM</sequence>
<organism evidence="12 13">
    <name type="scientific">Aduncisulcus paluster</name>
    <dbReference type="NCBI Taxonomy" id="2918883"/>
    <lineage>
        <taxon>Eukaryota</taxon>
        <taxon>Metamonada</taxon>
        <taxon>Carpediemonas-like organisms</taxon>
        <taxon>Aduncisulcus</taxon>
    </lineage>
</organism>
<dbReference type="Proteomes" id="UP001057375">
    <property type="component" value="Unassembled WGS sequence"/>
</dbReference>
<evidence type="ECO:0000256" key="3">
    <source>
        <dbReference type="ARBA" id="ARBA00004868"/>
    </source>
</evidence>
<dbReference type="GO" id="GO:0016301">
    <property type="term" value="F:kinase activity"/>
    <property type="evidence" value="ECO:0007669"/>
    <property type="project" value="UniProtKB-KW"/>
</dbReference>
<comment type="caution">
    <text evidence="12">The sequence shown here is derived from an EMBL/GenBank/DDBJ whole genome shotgun (WGS) entry which is preliminary data.</text>
</comment>
<evidence type="ECO:0000256" key="5">
    <source>
        <dbReference type="ARBA" id="ARBA00022679"/>
    </source>
</evidence>
<dbReference type="SUPFAM" id="SSF53613">
    <property type="entry name" value="Ribokinase-like"/>
    <property type="match status" value="1"/>
</dbReference>
<dbReference type="InterPro" id="IPR029056">
    <property type="entry name" value="Ribokinase-like"/>
</dbReference>
<accession>A0ABQ5KA98</accession>
<evidence type="ECO:0000256" key="6">
    <source>
        <dbReference type="ARBA" id="ARBA00022723"/>
    </source>
</evidence>
<keyword evidence="13" id="KW-1185">Reference proteome</keyword>
<evidence type="ECO:0000256" key="10">
    <source>
        <dbReference type="ARBA" id="ARBA00022842"/>
    </source>
</evidence>
<gene>
    <name evidence="12" type="ORF">ADUPG1_004791</name>
</gene>
<evidence type="ECO:0000313" key="12">
    <source>
        <dbReference type="EMBL" id="GKT27811.1"/>
    </source>
</evidence>